<feature type="non-terminal residue" evidence="12">
    <location>
        <position position="1"/>
    </location>
</feature>
<keyword evidence="9" id="KW-0325">Glycoprotein</keyword>
<evidence type="ECO:0000256" key="7">
    <source>
        <dbReference type="ARBA" id="ARBA00023034"/>
    </source>
</evidence>
<keyword evidence="6" id="KW-1133">Transmembrane helix</keyword>
<evidence type="ECO:0000313" key="12">
    <source>
        <dbReference type="RefSeq" id="XP_008486337.3"/>
    </source>
</evidence>
<proteinExistence type="inferred from homology"/>
<dbReference type="Gene3D" id="3.40.50.300">
    <property type="entry name" value="P-loop containing nucleotide triphosphate hydrolases"/>
    <property type="match status" value="1"/>
</dbReference>
<dbReference type="PANTHER" id="PTHR14647">
    <property type="entry name" value="GALACTOSE-3-O-SULFOTRANSFERASE"/>
    <property type="match status" value="1"/>
</dbReference>
<dbReference type="PaxDb" id="121845-A0A1S3DRC9"/>
<protein>
    <submittedName>
        <fullName evidence="12">Galactosylceramide sulfotransferase-like</fullName>
    </submittedName>
</protein>
<name>A0A1S3DRC9_DIACI</name>
<evidence type="ECO:0000256" key="2">
    <source>
        <dbReference type="ARBA" id="ARBA00008124"/>
    </source>
</evidence>
<evidence type="ECO:0000256" key="4">
    <source>
        <dbReference type="ARBA" id="ARBA00022692"/>
    </source>
</evidence>
<comment type="similarity">
    <text evidence="2">Belongs to the galactose-3-O-sulfotransferase family.</text>
</comment>
<feature type="compositionally biased region" description="Polar residues" evidence="10">
    <location>
        <begin position="1"/>
        <end position="14"/>
    </location>
</feature>
<dbReference type="PANTHER" id="PTHR14647:SF87">
    <property type="entry name" value="PUTATIVE-RELATED"/>
    <property type="match status" value="1"/>
</dbReference>
<evidence type="ECO:0000256" key="9">
    <source>
        <dbReference type="ARBA" id="ARBA00023180"/>
    </source>
</evidence>
<dbReference type="InterPro" id="IPR009729">
    <property type="entry name" value="Gal-3-0_sulfotransfrase"/>
</dbReference>
<dbReference type="KEGG" id="dci:103523037"/>
<feature type="region of interest" description="Disordered" evidence="10">
    <location>
        <begin position="1"/>
        <end position="26"/>
    </location>
</feature>
<dbReference type="Pfam" id="PF06990">
    <property type="entry name" value="Gal-3-0_sulfotr"/>
    <property type="match status" value="1"/>
</dbReference>
<keyword evidence="3" id="KW-0808">Transferase</keyword>
<dbReference type="AlphaFoldDB" id="A0A1S3DRC9"/>
<dbReference type="GO" id="GO:0001733">
    <property type="term" value="F:galactosylceramide sulfotransferase activity"/>
    <property type="evidence" value="ECO:0007669"/>
    <property type="project" value="InterPro"/>
</dbReference>
<dbReference type="SUPFAM" id="SSF52540">
    <property type="entry name" value="P-loop containing nucleoside triphosphate hydrolases"/>
    <property type="match status" value="1"/>
</dbReference>
<comment type="subcellular location">
    <subcellularLocation>
        <location evidence="1">Golgi apparatus membrane</location>
        <topology evidence="1">Single-pass type II membrane protein</topology>
    </subcellularLocation>
</comment>
<evidence type="ECO:0000256" key="8">
    <source>
        <dbReference type="ARBA" id="ARBA00023136"/>
    </source>
</evidence>
<accession>A0A1S3DRC9</accession>
<dbReference type="STRING" id="121845.A0A1S3DRC9"/>
<keyword evidence="4" id="KW-0812">Transmembrane</keyword>
<dbReference type="GO" id="GO:0009247">
    <property type="term" value="P:glycolipid biosynthetic process"/>
    <property type="evidence" value="ECO:0007669"/>
    <property type="project" value="InterPro"/>
</dbReference>
<evidence type="ECO:0000256" key="5">
    <source>
        <dbReference type="ARBA" id="ARBA00022968"/>
    </source>
</evidence>
<feature type="non-terminal residue" evidence="12">
    <location>
        <position position="270"/>
    </location>
</feature>
<dbReference type="InterPro" id="IPR027417">
    <property type="entry name" value="P-loop_NTPase"/>
</dbReference>
<sequence length="270" mass="31795">SNLPSTVISEGQSDSNRRTVKQKSNLGSINTKRKDSIFFLKTHKCASSTIQNILLRYGRENNLMFVLPSTTNYLGHPRRFTSLLIPQNLQTEDNKYDIFAHHSRYNSNEVKKIMKPGAVFITILRDPGTLFESLYNFFHMDRRFNVTFEEFKIDPSLYANMLDKRKGSRYGKNQMCFDLGLNEAFFFQEEVLQKFIDQIEREFHLVMISEYMEVSLVLLADLLGWPLEQVVFLESMVRQDKRKVQVSEWEKEKLRALNHADTILYKHFLE</sequence>
<evidence type="ECO:0000256" key="6">
    <source>
        <dbReference type="ARBA" id="ARBA00022989"/>
    </source>
</evidence>
<organism evidence="11 12">
    <name type="scientific">Diaphorina citri</name>
    <name type="common">Asian citrus psyllid</name>
    <dbReference type="NCBI Taxonomy" id="121845"/>
    <lineage>
        <taxon>Eukaryota</taxon>
        <taxon>Metazoa</taxon>
        <taxon>Ecdysozoa</taxon>
        <taxon>Arthropoda</taxon>
        <taxon>Hexapoda</taxon>
        <taxon>Insecta</taxon>
        <taxon>Pterygota</taxon>
        <taxon>Neoptera</taxon>
        <taxon>Paraneoptera</taxon>
        <taxon>Hemiptera</taxon>
        <taxon>Sternorrhyncha</taxon>
        <taxon>Psylloidea</taxon>
        <taxon>Psyllidae</taxon>
        <taxon>Diaphorininae</taxon>
        <taxon>Diaphorina</taxon>
    </lineage>
</organism>
<evidence type="ECO:0000256" key="1">
    <source>
        <dbReference type="ARBA" id="ARBA00004323"/>
    </source>
</evidence>
<keyword evidence="11" id="KW-1185">Reference proteome</keyword>
<keyword evidence="7" id="KW-0333">Golgi apparatus</keyword>
<keyword evidence="5" id="KW-0735">Signal-anchor</keyword>
<gene>
    <name evidence="12" type="primary">LOC103523037</name>
</gene>
<reference evidence="12" key="1">
    <citation type="submission" date="2025-08" db="UniProtKB">
        <authorList>
            <consortium name="RefSeq"/>
        </authorList>
    </citation>
    <scope>IDENTIFICATION</scope>
</reference>
<keyword evidence="8" id="KW-0472">Membrane</keyword>
<dbReference type="Proteomes" id="UP000079169">
    <property type="component" value="Unplaced"/>
</dbReference>
<evidence type="ECO:0000313" key="11">
    <source>
        <dbReference type="Proteomes" id="UP000079169"/>
    </source>
</evidence>
<dbReference type="GO" id="GO:0000139">
    <property type="term" value="C:Golgi membrane"/>
    <property type="evidence" value="ECO:0007669"/>
    <property type="project" value="UniProtKB-SubCell"/>
</dbReference>
<evidence type="ECO:0000256" key="3">
    <source>
        <dbReference type="ARBA" id="ARBA00022679"/>
    </source>
</evidence>
<dbReference type="RefSeq" id="XP_008486337.3">
    <property type="nucleotide sequence ID" value="XM_008488115.3"/>
</dbReference>
<dbReference type="GeneID" id="103523037"/>
<evidence type="ECO:0000256" key="10">
    <source>
        <dbReference type="SAM" id="MobiDB-lite"/>
    </source>
</evidence>